<evidence type="ECO:0008006" key="4">
    <source>
        <dbReference type="Google" id="ProtNLM"/>
    </source>
</evidence>
<dbReference type="GeneID" id="85356738"/>
<proteinExistence type="predicted"/>
<accession>A0AA39KCC4</accession>
<dbReference type="PANTHER" id="PTHR28094">
    <property type="entry name" value="MEIOTICALLY UP-REGULATED GENE 113 PROTEIN"/>
    <property type="match status" value="1"/>
</dbReference>
<dbReference type="EMBL" id="JAUEPS010000017">
    <property type="protein sequence ID" value="KAK0458556.1"/>
    <property type="molecule type" value="Genomic_DNA"/>
</dbReference>
<sequence>LACDKGHGTALHPSTTMGKTKAFIAKLFDLEERRPSSPKPVDNEPPVEAFNNLTTHEPRLSPARPSHATTHSFIGGFKPLPRPPAMQMPQPAVSLTMRHALNLPEDPPRAHSAPEIPRRQYAVPSSTPGSPSPSARTSASAAGSKTGRPRASSTPPDPNAPPDTQCSGVTKAGRRCTRQVKNGGAALPGVERFCFQHTKELLDPSGFYARRKGAEGSEWVDFADYIPSYLAPDTQVALRVEMEKARSQSDVEGYIYTFEIRNPDDSKTIQLKVGTLNEWGKQCGSKEQVLRGFYPGSVGDGGDETSLMKGRVILPEGGNEDVWCHRLERLIHLELADLAVNAAYLQPGWKPFSKGKGKGPAQSKAVFPTESPSVSSPKRRNGRGGRVGNGNGGQGQPCKDCGTIHKEIFEFQRITSGPYTGREWDGIVKKVIEEWGVFVRTYV</sequence>
<feature type="compositionally biased region" description="Low complexity" evidence="1">
    <location>
        <begin position="124"/>
        <end position="144"/>
    </location>
</feature>
<dbReference type="RefSeq" id="XP_060330826.1">
    <property type="nucleotide sequence ID" value="XM_060473190.1"/>
</dbReference>
<feature type="region of interest" description="Disordered" evidence="1">
    <location>
        <begin position="120"/>
        <end position="171"/>
    </location>
</feature>
<feature type="non-terminal residue" evidence="2">
    <location>
        <position position="443"/>
    </location>
</feature>
<dbReference type="Proteomes" id="UP001175211">
    <property type="component" value="Unassembled WGS sequence"/>
</dbReference>
<organism evidence="2 3">
    <name type="scientific">Armillaria tabescens</name>
    <name type="common">Ringless honey mushroom</name>
    <name type="synonym">Agaricus tabescens</name>
    <dbReference type="NCBI Taxonomy" id="1929756"/>
    <lineage>
        <taxon>Eukaryota</taxon>
        <taxon>Fungi</taxon>
        <taxon>Dikarya</taxon>
        <taxon>Basidiomycota</taxon>
        <taxon>Agaricomycotina</taxon>
        <taxon>Agaricomycetes</taxon>
        <taxon>Agaricomycetidae</taxon>
        <taxon>Agaricales</taxon>
        <taxon>Marasmiineae</taxon>
        <taxon>Physalacriaceae</taxon>
        <taxon>Desarmillaria</taxon>
    </lineage>
</organism>
<protein>
    <recommendedName>
        <fullName evidence="4">DUF1766-domain-containing protein</fullName>
    </recommendedName>
</protein>
<dbReference type="InterPro" id="IPR053006">
    <property type="entry name" value="Meiosis_regulatory"/>
</dbReference>
<feature type="region of interest" description="Disordered" evidence="1">
    <location>
        <begin position="351"/>
        <end position="398"/>
    </location>
</feature>
<evidence type="ECO:0000313" key="3">
    <source>
        <dbReference type="Proteomes" id="UP001175211"/>
    </source>
</evidence>
<dbReference type="PANTHER" id="PTHR28094:SF1">
    <property type="entry name" value="MEIOTICALLY UP-REGULATED GENE 113 PROTEIN"/>
    <property type="match status" value="1"/>
</dbReference>
<evidence type="ECO:0000256" key="1">
    <source>
        <dbReference type="SAM" id="MobiDB-lite"/>
    </source>
</evidence>
<evidence type="ECO:0000313" key="2">
    <source>
        <dbReference type="EMBL" id="KAK0458556.1"/>
    </source>
</evidence>
<gene>
    <name evidence="2" type="ORF">EV420DRAFT_1543096</name>
</gene>
<name>A0AA39KCC4_ARMTA</name>
<keyword evidence="3" id="KW-1185">Reference proteome</keyword>
<comment type="caution">
    <text evidence="2">The sequence shown here is derived from an EMBL/GenBank/DDBJ whole genome shotgun (WGS) entry which is preliminary data.</text>
</comment>
<dbReference type="AlphaFoldDB" id="A0AA39KCC4"/>
<reference evidence="2" key="1">
    <citation type="submission" date="2023-06" db="EMBL/GenBank/DDBJ databases">
        <authorList>
            <consortium name="Lawrence Berkeley National Laboratory"/>
            <person name="Ahrendt S."/>
            <person name="Sahu N."/>
            <person name="Indic B."/>
            <person name="Wong-Bajracharya J."/>
            <person name="Merenyi Z."/>
            <person name="Ke H.-M."/>
            <person name="Monk M."/>
            <person name="Kocsube S."/>
            <person name="Drula E."/>
            <person name="Lipzen A."/>
            <person name="Balint B."/>
            <person name="Henrissat B."/>
            <person name="Andreopoulos B."/>
            <person name="Martin F.M."/>
            <person name="Harder C.B."/>
            <person name="Rigling D."/>
            <person name="Ford K.L."/>
            <person name="Foster G.D."/>
            <person name="Pangilinan J."/>
            <person name="Papanicolaou A."/>
            <person name="Barry K."/>
            <person name="LaButti K."/>
            <person name="Viragh M."/>
            <person name="Koriabine M."/>
            <person name="Yan M."/>
            <person name="Riley R."/>
            <person name="Champramary S."/>
            <person name="Plett K.L."/>
            <person name="Tsai I.J."/>
            <person name="Slot J."/>
            <person name="Sipos G."/>
            <person name="Plett J."/>
            <person name="Nagy L.G."/>
            <person name="Grigoriev I.V."/>
        </authorList>
    </citation>
    <scope>NUCLEOTIDE SEQUENCE</scope>
    <source>
        <strain evidence="2">CCBAS 213</strain>
    </source>
</reference>
<feature type="compositionally biased region" description="Gly residues" evidence="1">
    <location>
        <begin position="384"/>
        <end position="395"/>
    </location>
</feature>